<comment type="caution">
    <text evidence="3">The sequence shown here is derived from an EMBL/GenBank/DDBJ whole genome shotgun (WGS) entry which is preliminary data.</text>
</comment>
<keyword evidence="2" id="KW-0732">Signal</keyword>
<evidence type="ECO:0000313" key="4">
    <source>
        <dbReference type="Proteomes" id="UP001142489"/>
    </source>
</evidence>
<feature type="region of interest" description="Disordered" evidence="1">
    <location>
        <begin position="148"/>
        <end position="167"/>
    </location>
</feature>
<reference evidence="3" key="1">
    <citation type="journal article" date="2023" name="DNA Res.">
        <title>Chromosome-level genome assembly of Phrynocephalus forsythii using third-generation DNA sequencing and Hi-C analysis.</title>
        <authorList>
            <person name="Qi Y."/>
            <person name="Zhao W."/>
            <person name="Zhao Y."/>
            <person name="Niu C."/>
            <person name="Cao S."/>
            <person name="Zhang Y."/>
        </authorList>
    </citation>
    <scope>NUCLEOTIDE SEQUENCE</scope>
    <source>
        <tissue evidence="3">Muscle</tissue>
    </source>
</reference>
<feature type="region of interest" description="Disordered" evidence="1">
    <location>
        <begin position="212"/>
        <end position="231"/>
    </location>
</feature>
<organism evidence="3 4">
    <name type="scientific">Phrynocephalus forsythii</name>
    <dbReference type="NCBI Taxonomy" id="171643"/>
    <lineage>
        <taxon>Eukaryota</taxon>
        <taxon>Metazoa</taxon>
        <taxon>Chordata</taxon>
        <taxon>Craniata</taxon>
        <taxon>Vertebrata</taxon>
        <taxon>Euteleostomi</taxon>
        <taxon>Lepidosauria</taxon>
        <taxon>Squamata</taxon>
        <taxon>Bifurcata</taxon>
        <taxon>Unidentata</taxon>
        <taxon>Episquamata</taxon>
        <taxon>Toxicofera</taxon>
        <taxon>Iguania</taxon>
        <taxon>Acrodonta</taxon>
        <taxon>Agamidae</taxon>
        <taxon>Agaminae</taxon>
        <taxon>Phrynocephalus</taxon>
    </lineage>
</organism>
<evidence type="ECO:0008006" key="5">
    <source>
        <dbReference type="Google" id="ProtNLM"/>
    </source>
</evidence>
<gene>
    <name evidence="3" type="ORF">JRQ81_006758</name>
</gene>
<name>A0A9Q0XDK7_9SAUR</name>
<dbReference type="AlphaFoldDB" id="A0A9Q0XDK7"/>
<evidence type="ECO:0000256" key="2">
    <source>
        <dbReference type="SAM" id="SignalP"/>
    </source>
</evidence>
<protein>
    <recommendedName>
        <fullName evidence="5">Sperm equatorial segment protein 1</fullName>
    </recommendedName>
</protein>
<accession>A0A9Q0XDK7</accession>
<dbReference type="EMBL" id="JAPFRF010000014">
    <property type="protein sequence ID" value="KAJ7311153.1"/>
    <property type="molecule type" value="Genomic_DNA"/>
</dbReference>
<evidence type="ECO:0000256" key="1">
    <source>
        <dbReference type="SAM" id="MobiDB-lite"/>
    </source>
</evidence>
<sequence>MGGWLRGLGALLLLLLLTLFPQGGPAAPIPKHTYKNVEQLQISVRPTATVQISAMTSERLQEQKTKEEKTLRDLVALLQDVAKNIPTEEPSPPVTVDTVWKKLKSTNGGVPTMVSQTPSLTNEITVAFLKPISYASQSVILPSDTTATEKTMPEDHQSVTSYTDFPTKPLASDTNTAVKTKPFDQLTNGALSSLVESLKNVKKLHETLHKSMDKLRQESNNEKNPEEHLGKPVGADILDMIDMLFKTIGHAPSAVKNDPAFHKLIEKAESFLKDALEMTGEAEKKIMQSKEKEQEKKLELETNPTQSTILLVSQETTQVTSPSESIEKKAETQNKMRKLKSLLNLLSAFSPHHLSEVDKNSLPKKAAEDITERAMTVLNAIKNIFCGSPGRRTKKMLKRLLKEDMERDWKAKKEKRIS</sequence>
<evidence type="ECO:0000313" key="3">
    <source>
        <dbReference type="EMBL" id="KAJ7311153.1"/>
    </source>
</evidence>
<feature type="chain" id="PRO_5040425109" description="Sperm equatorial segment protein 1" evidence="2">
    <location>
        <begin position="27"/>
        <end position="418"/>
    </location>
</feature>
<dbReference type="OrthoDB" id="9043291at2759"/>
<proteinExistence type="predicted"/>
<feature type="compositionally biased region" description="Basic and acidic residues" evidence="1">
    <location>
        <begin position="212"/>
        <end position="230"/>
    </location>
</feature>
<keyword evidence="4" id="KW-1185">Reference proteome</keyword>
<dbReference type="Proteomes" id="UP001142489">
    <property type="component" value="Unassembled WGS sequence"/>
</dbReference>
<feature type="signal peptide" evidence="2">
    <location>
        <begin position="1"/>
        <end position="26"/>
    </location>
</feature>